<name>A0ABQ7R1R5_PLUXY</name>
<comment type="caution">
    <text evidence="1">The sequence shown here is derived from an EMBL/GenBank/DDBJ whole genome shotgun (WGS) entry which is preliminary data.</text>
</comment>
<sequence length="73" mass="8138">MNATFVYGRHFGQDTRRCTTISDDSQLTVENFGGSQERLHFAGRHPAKELATVGPQRKISAPAGKWIELFTAM</sequence>
<proteinExistence type="predicted"/>
<organism evidence="1 2">
    <name type="scientific">Plutella xylostella</name>
    <name type="common">Diamondback moth</name>
    <name type="synonym">Plutella maculipennis</name>
    <dbReference type="NCBI Taxonomy" id="51655"/>
    <lineage>
        <taxon>Eukaryota</taxon>
        <taxon>Metazoa</taxon>
        <taxon>Ecdysozoa</taxon>
        <taxon>Arthropoda</taxon>
        <taxon>Hexapoda</taxon>
        <taxon>Insecta</taxon>
        <taxon>Pterygota</taxon>
        <taxon>Neoptera</taxon>
        <taxon>Endopterygota</taxon>
        <taxon>Lepidoptera</taxon>
        <taxon>Glossata</taxon>
        <taxon>Ditrysia</taxon>
        <taxon>Yponomeutoidea</taxon>
        <taxon>Plutellidae</taxon>
        <taxon>Plutella</taxon>
    </lineage>
</organism>
<dbReference type="EMBL" id="JAHIBW010000004">
    <property type="protein sequence ID" value="KAG7311189.1"/>
    <property type="molecule type" value="Genomic_DNA"/>
</dbReference>
<reference evidence="1 2" key="1">
    <citation type="submission" date="2021-06" db="EMBL/GenBank/DDBJ databases">
        <title>A haploid diamondback moth (Plutella xylostella L.) genome assembly resolves 31 chromosomes and identifies a diamide resistance mutation.</title>
        <authorList>
            <person name="Ward C.M."/>
            <person name="Perry K.D."/>
            <person name="Baker G."/>
            <person name="Powis K."/>
            <person name="Heckel D.G."/>
            <person name="Baxter S.W."/>
        </authorList>
    </citation>
    <scope>NUCLEOTIDE SEQUENCE [LARGE SCALE GENOMIC DNA]</scope>
    <source>
        <strain evidence="1 2">LV</strain>
        <tissue evidence="1">Single pupa</tissue>
    </source>
</reference>
<evidence type="ECO:0000313" key="1">
    <source>
        <dbReference type="EMBL" id="KAG7311189.1"/>
    </source>
</evidence>
<protein>
    <submittedName>
        <fullName evidence="1">Uncharacterized protein</fullName>
    </submittedName>
</protein>
<dbReference type="Proteomes" id="UP000823941">
    <property type="component" value="Chromosome 4"/>
</dbReference>
<keyword evidence="2" id="KW-1185">Reference proteome</keyword>
<evidence type="ECO:0000313" key="2">
    <source>
        <dbReference type="Proteomes" id="UP000823941"/>
    </source>
</evidence>
<gene>
    <name evidence="1" type="ORF">JYU34_002192</name>
</gene>
<accession>A0ABQ7R1R5</accession>